<dbReference type="EMBL" id="CAXKWB010018859">
    <property type="protein sequence ID" value="CAL4121290.1"/>
    <property type="molecule type" value="Genomic_DNA"/>
</dbReference>
<dbReference type="GO" id="GO:0005737">
    <property type="term" value="C:cytoplasm"/>
    <property type="evidence" value="ECO:0007669"/>
    <property type="project" value="GOC"/>
</dbReference>
<dbReference type="GO" id="GO:1990423">
    <property type="term" value="C:RZZ complex"/>
    <property type="evidence" value="ECO:0007669"/>
    <property type="project" value="TreeGrafter"/>
</dbReference>
<dbReference type="Pfam" id="PF20665">
    <property type="entry name" value="Zw10_middle"/>
    <property type="match status" value="1"/>
</dbReference>
<gene>
    <name evidence="4" type="ORF">MNOR_LOCUS22427</name>
</gene>
<dbReference type="InterPro" id="IPR048344">
    <property type="entry name" value="Zw10_middle"/>
</dbReference>
<evidence type="ECO:0000259" key="3">
    <source>
        <dbReference type="Pfam" id="PF22766"/>
    </source>
</evidence>
<dbReference type="Proteomes" id="UP001497623">
    <property type="component" value="Unassembled WGS sequence"/>
</dbReference>
<dbReference type="InterPro" id="IPR048343">
    <property type="entry name" value="ZW10_C"/>
</dbReference>
<dbReference type="GO" id="GO:0006888">
    <property type="term" value="P:endoplasmic reticulum to Golgi vesicle-mediated transport"/>
    <property type="evidence" value="ECO:0007669"/>
    <property type="project" value="TreeGrafter"/>
</dbReference>
<dbReference type="InterPro" id="IPR046362">
    <property type="entry name" value="Zw10/DSL1_C_sf"/>
</dbReference>
<keyword evidence="5" id="KW-1185">Reference proteome</keyword>
<feature type="domain" description="Centromere/kinetochore protein zw10 C-terminal" evidence="2">
    <location>
        <begin position="452"/>
        <end position="581"/>
    </location>
</feature>
<dbReference type="Pfam" id="PF20666">
    <property type="entry name" value="ZW10_C"/>
    <property type="match status" value="1"/>
</dbReference>
<evidence type="ECO:0000259" key="1">
    <source>
        <dbReference type="Pfam" id="PF20665"/>
    </source>
</evidence>
<dbReference type="AlphaFoldDB" id="A0AAV2R9L5"/>
<evidence type="ECO:0000313" key="4">
    <source>
        <dbReference type="EMBL" id="CAL4121290.1"/>
    </source>
</evidence>
<feature type="domain" description="ZW10 C-terminal helical" evidence="3">
    <location>
        <begin position="607"/>
        <end position="755"/>
    </location>
</feature>
<sequence>MSLVADVIAAARKSGKDRGDVCGNSGSRSPMEEIMKRAEEARVGVCQALTDRYCNLTVALQDTTHLHHRVITALKDLEEAQSNIKNEVVGSVESSVGEVGGIVGRWREVVCTLSAAQTLLNIHTLLEEAHQTQLDHNFLTTARNLAQVEELIAAAAEEELESQLEILESLQEELVVRRHQLLYTIAEVWTETITWEEESHSSGSRSVTLVIKSQSAEQLSEVQQILGALYMLGELTRKVKQLGNNLMTHMIKPIITLSTSVKASERIDRFALEVITESTATANKPSALTVFSSLRQVFEVLFKCLLRCPIGKEEEGLTLMQLLGKQIGTEMTDILIKDCLAEAVPCSRKQLGEYDVVRDATQEFQTYLAGLGFYDPEEKSIIEYASNVDVVFSNKACAHHLERARELMTRPVHVTVSITPLEPGGKLVIQDEAGNKLDHTMRLEKLLVAKTFNLPKCQISKSICELVELLYEVLDEACGSAPAYAGRLFYTVRSILTLYCHVLPIAHAHSLATLPQYAAVVHNNCMYLGHHALLLGHQYKDRLPKDLREYSLTTVDLAHQVRQMAAAIFLKAMQGHRQSILDSLREAPGLDSAGCDASAVAGAEQGMRQVLHQLQLLHRVWQNVLPHTVYTKAMGTLVGSVVEELVLKVVGLEDISADAALALIKLLNMLKEQVPPLFQCEKDGTTHIRDILKRARMRGRICSTAMPPGTTKYNVDWEGQDDGPLAHEFTPDEAKQLIRALFQNTDRRAQVLAKIK</sequence>
<protein>
    <recommendedName>
        <fullName evidence="6">Centromere/kinetochore protein zw10 homolog</fullName>
    </recommendedName>
</protein>
<dbReference type="PANTHER" id="PTHR12205">
    <property type="entry name" value="CENTROMERE/KINETOCHORE PROTEIN ZW10"/>
    <property type="match status" value="1"/>
</dbReference>
<accession>A0AAV2R9L5</accession>
<comment type="caution">
    <text evidence="4">The sequence shown here is derived from an EMBL/GenBank/DDBJ whole genome shotgun (WGS) entry which is preliminary data.</text>
</comment>
<evidence type="ECO:0000313" key="5">
    <source>
        <dbReference type="Proteomes" id="UP001497623"/>
    </source>
</evidence>
<dbReference type="Pfam" id="PF22766">
    <property type="entry name" value="ZW10_C2"/>
    <property type="match status" value="1"/>
</dbReference>
<proteinExistence type="predicted"/>
<evidence type="ECO:0008006" key="6">
    <source>
        <dbReference type="Google" id="ProtNLM"/>
    </source>
</evidence>
<dbReference type="InterPro" id="IPR055148">
    <property type="entry name" value="ZW10_C_2"/>
</dbReference>
<dbReference type="GO" id="GO:0007094">
    <property type="term" value="P:mitotic spindle assembly checkpoint signaling"/>
    <property type="evidence" value="ECO:0007669"/>
    <property type="project" value="TreeGrafter"/>
</dbReference>
<name>A0AAV2R9L5_MEGNR</name>
<dbReference type="PANTHER" id="PTHR12205:SF0">
    <property type="entry name" value="CENTROMERE_KINETOCHORE PROTEIN ZW10 HOMOLOG"/>
    <property type="match status" value="1"/>
</dbReference>
<reference evidence="4 5" key="1">
    <citation type="submission" date="2024-05" db="EMBL/GenBank/DDBJ databases">
        <authorList>
            <person name="Wallberg A."/>
        </authorList>
    </citation>
    <scope>NUCLEOTIDE SEQUENCE [LARGE SCALE GENOMIC DNA]</scope>
</reference>
<organism evidence="4 5">
    <name type="scientific">Meganyctiphanes norvegica</name>
    <name type="common">Northern krill</name>
    <name type="synonym">Thysanopoda norvegica</name>
    <dbReference type="NCBI Taxonomy" id="48144"/>
    <lineage>
        <taxon>Eukaryota</taxon>
        <taxon>Metazoa</taxon>
        <taxon>Ecdysozoa</taxon>
        <taxon>Arthropoda</taxon>
        <taxon>Crustacea</taxon>
        <taxon>Multicrustacea</taxon>
        <taxon>Malacostraca</taxon>
        <taxon>Eumalacostraca</taxon>
        <taxon>Eucarida</taxon>
        <taxon>Euphausiacea</taxon>
        <taxon>Euphausiidae</taxon>
        <taxon>Meganyctiphanes</taxon>
    </lineage>
</organism>
<dbReference type="Gene3D" id="1.10.357.150">
    <property type="match status" value="1"/>
</dbReference>
<feature type="domain" description="Centromere/kinetochore protein zw10 middle" evidence="1">
    <location>
        <begin position="201"/>
        <end position="408"/>
    </location>
</feature>
<feature type="non-terminal residue" evidence="4">
    <location>
        <position position="756"/>
    </location>
</feature>
<evidence type="ECO:0000259" key="2">
    <source>
        <dbReference type="Pfam" id="PF20666"/>
    </source>
</evidence>